<dbReference type="InterPro" id="IPR013611">
    <property type="entry name" value="Transp-assoc_OB_typ2"/>
</dbReference>
<evidence type="ECO:0000259" key="9">
    <source>
        <dbReference type="PROSITE" id="PS50893"/>
    </source>
</evidence>
<dbReference type="AlphaFoldDB" id="A0A9E9C7L6"/>
<keyword evidence="2 8" id="KW-0813">Transport</keyword>
<dbReference type="Gene3D" id="2.40.50.100">
    <property type="match status" value="1"/>
</dbReference>
<dbReference type="InterPro" id="IPR005893">
    <property type="entry name" value="PotA-like"/>
</dbReference>
<gene>
    <name evidence="8" type="primary">potA</name>
    <name evidence="10" type="ORF">OXH18_19610</name>
</gene>
<comment type="function">
    <text evidence="8">Part of the ABC transporter complex PotABCD involved in spermidine/putrescine import. Responsible for energy coupling to the transport system.</text>
</comment>
<evidence type="ECO:0000256" key="4">
    <source>
        <dbReference type="ARBA" id="ARBA00022741"/>
    </source>
</evidence>
<evidence type="ECO:0000256" key="1">
    <source>
        <dbReference type="ARBA" id="ARBA00004417"/>
    </source>
</evidence>
<evidence type="ECO:0000256" key="7">
    <source>
        <dbReference type="ARBA" id="ARBA00023136"/>
    </source>
</evidence>
<dbReference type="GO" id="GO:0015417">
    <property type="term" value="F:ABC-type polyamine transporter activity"/>
    <property type="evidence" value="ECO:0007669"/>
    <property type="project" value="UniProtKB-EC"/>
</dbReference>
<dbReference type="Pfam" id="PF08402">
    <property type="entry name" value="TOBE_2"/>
    <property type="match status" value="1"/>
</dbReference>
<dbReference type="PROSITE" id="PS00211">
    <property type="entry name" value="ABC_TRANSPORTER_1"/>
    <property type="match status" value="1"/>
</dbReference>
<keyword evidence="6 8" id="KW-1278">Translocase</keyword>
<dbReference type="GO" id="GO:0005524">
    <property type="term" value="F:ATP binding"/>
    <property type="evidence" value="ECO:0007669"/>
    <property type="project" value="UniProtKB-KW"/>
</dbReference>
<dbReference type="EMBL" id="CP113797">
    <property type="protein sequence ID" value="WAL59358.1"/>
    <property type="molecule type" value="Genomic_DNA"/>
</dbReference>
<keyword evidence="11" id="KW-1185">Reference proteome</keyword>
<evidence type="ECO:0000256" key="5">
    <source>
        <dbReference type="ARBA" id="ARBA00022840"/>
    </source>
</evidence>
<evidence type="ECO:0000256" key="6">
    <source>
        <dbReference type="ARBA" id="ARBA00022967"/>
    </source>
</evidence>
<keyword evidence="7 8" id="KW-0472">Membrane</keyword>
<evidence type="ECO:0000313" key="11">
    <source>
        <dbReference type="Proteomes" id="UP001163152"/>
    </source>
</evidence>
<evidence type="ECO:0000256" key="3">
    <source>
        <dbReference type="ARBA" id="ARBA00022475"/>
    </source>
</evidence>
<protein>
    <recommendedName>
        <fullName evidence="8">Spermidine/putrescine import ATP-binding protein PotA</fullName>
        <ecNumber evidence="8">7.6.2.11</ecNumber>
    </recommendedName>
</protein>
<dbReference type="NCBIfam" id="TIGR01187">
    <property type="entry name" value="potA"/>
    <property type="match status" value="1"/>
</dbReference>
<evidence type="ECO:0000313" key="10">
    <source>
        <dbReference type="EMBL" id="WAL59358.1"/>
    </source>
</evidence>
<dbReference type="InterPro" id="IPR008995">
    <property type="entry name" value="Mo/tungstate-bd_C_term_dom"/>
</dbReference>
<keyword evidence="3 8" id="KW-1003">Cell membrane</keyword>
<dbReference type="Proteomes" id="UP001163152">
    <property type="component" value="Chromosome"/>
</dbReference>
<dbReference type="Gene3D" id="3.40.50.300">
    <property type="entry name" value="P-loop containing nucleotide triphosphate hydrolases"/>
    <property type="match status" value="1"/>
</dbReference>
<dbReference type="InterPro" id="IPR003439">
    <property type="entry name" value="ABC_transporter-like_ATP-bd"/>
</dbReference>
<feature type="domain" description="ABC transporter" evidence="9">
    <location>
        <begin position="7"/>
        <end position="241"/>
    </location>
</feature>
<reference evidence="10" key="1">
    <citation type="submission" date="2022-12" db="EMBL/GenBank/DDBJ databases">
        <title>Polyphasic identification of a Novel Hot-Spring Cyanobacterium Ocullathermofonsia sinensis gen nov. sp. nov. and Genomic Insights on its Adaptations to the Thermal Habitat.</title>
        <authorList>
            <person name="Daroch M."/>
            <person name="Tang J."/>
            <person name="Jiang Y."/>
        </authorList>
    </citation>
    <scope>NUCLEOTIDE SEQUENCE</scope>
    <source>
        <strain evidence="10">PKUAC-SCTA174</strain>
    </source>
</reference>
<comment type="similarity">
    <text evidence="8">Belongs to the ABC transporter superfamily. Spermidine/putrescine importer (TC 3.A.1.11.1) family.</text>
</comment>
<evidence type="ECO:0000256" key="2">
    <source>
        <dbReference type="ARBA" id="ARBA00022448"/>
    </source>
</evidence>
<dbReference type="InterPro" id="IPR003593">
    <property type="entry name" value="AAA+_ATPase"/>
</dbReference>
<dbReference type="KEGG" id="tsin:OXH18_19610"/>
<proteinExistence type="inferred from homology"/>
<comment type="subcellular location">
    <subcellularLocation>
        <location evidence="1">Cell inner membrane</location>
        <topology evidence="1">Peripheral membrane protein</topology>
    </subcellularLocation>
</comment>
<dbReference type="InterPro" id="IPR017871">
    <property type="entry name" value="ABC_transporter-like_CS"/>
</dbReference>
<comment type="catalytic activity">
    <reaction evidence="8">
        <text>ATP + H2O + polyamine-[polyamine-binding protein]Side 1 = ADP + phosphate + polyamineSide 2 + [polyamine-binding protein]Side 1.</text>
        <dbReference type="EC" id="7.6.2.11"/>
    </reaction>
</comment>
<dbReference type="EC" id="7.6.2.11" evidence="8"/>
<accession>A0A9E9C7L6</accession>
<comment type="subunit">
    <text evidence="8">The complex is composed of two ATP-binding proteins (PotA), two transmembrane proteins (PotB and PotC) and a solute-binding protein (PotD).</text>
</comment>
<dbReference type="Pfam" id="PF00005">
    <property type="entry name" value="ABC_tran"/>
    <property type="match status" value="1"/>
</dbReference>
<keyword evidence="5 8" id="KW-0067">ATP-binding</keyword>
<dbReference type="SMART" id="SM00382">
    <property type="entry name" value="AAA"/>
    <property type="match status" value="1"/>
</dbReference>
<dbReference type="GO" id="GO:0016887">
    <property type="term" value="F:ATP hydrolysis activity"/>
    <property type="evidence" value="ECO:0007669"/>
    <property type="project" value="InterPro"/>
</dbReference>
<dbReference type="SUPFAM" id="SSF52540">
    <property type="entry name" value="P-loop containing nucleoside triphosphate hydrolases"/>
    <property type="match status" value="1"/>
</dbReference>
<dbReference type="GO" id="GO:0043190">
    <property type="term" value="C:ATP-binding cassette (ABC) transporter complex"/>
    <property type="evidence" value="ECO:0007669"/>
    <property type="project" value="InterPro"/>
</dbReference>
<evidence type="ECO:0000256" key="8">
    <source>
        <dbReference type="RuleBase" id="RU364083"/>
    </source>
</evidence>
<dbReference type="PROSITE" id="PS50893">
    <property type="entry name" value="ABC_TRANSPORTER_2"/>
    <property type="match status" value="1"/>
</dbReference>
<dbReference type="InterPro" id="IPR027417">
    <property type="entry name" value="P-loop_NTPase"/>
</dbReference>
<name>A0A9E9C7L6_9CYAN</name>
<keyword evidence="4 8" id="KW-0547">Nucleotide-binding</keyword>
<sequence length="364" mass="40619">MKETSIVYLDQVSKIYPSTNGDVYAVRDVTIDVQPGEFYSLLGSSGSGKTTTLRLIGGFEIPEYGRVHISGDEVTTLPPYRRNVHTVFQNYALFPHMSVFQNIAYSLTLAKVPREEIGARVAEALRMFRIENLGDRRPAQLSGGQQQRVALARALINRPKVLLLDEPLSALDAKIRDEVRQELRQLQKQIDLTFIYVTHDQEEALALSDRIAVMHNGRVEQIGTPKQIYNYPASPFVAQFIGKANFLTGKVVDNSSEVVHVDMQGMVIRAMAPNDRPIVGETVTVMIRPERFKLGNQTADNQVADNQVVGKPVRVTYVGQLIEVQLETTIGLLTVMQLSNDGINETEDQRLTWNAIDGIVIPSM</sequence>
<dbReference type="RefSeq" id="WP_268609153.1">
    <property type="nucleotide sequence ID" value="NZ_CP113797.1"/>
</dbReference>
<dbReference type="FunFam" id="3.40.50.300:FF:000042">
    <property type="entry name" value="Maltose/maltodextrin ABC transporter, ATP-binding protein"/>
    <property type="match status" value="1"/>
</dbReference>
<organism evidence="10 11">
    <name type="scientific">Thermocoleostomius sinensis A174</name>
    <dbReference type="NCBI Taxonomy" id="2016057"/>
    <lineage>
        <taxon>Bacteria</taxon>
        <taxon>Bacillati</taxon>
        <taxon>Cyanobacteriota</taxon>
        <taxon>Cyanophyceae</taxon>
        <taxon>Oculatellales</taxon>
        <taxon>Oculatellaceae</taxon>
        <taxon>Thermocoleostomius</taxon>
    </lineage>
</organism>
<dbReference type="InterPro" id="IPR050093">
    <property type="entry name" value="ABC_SmlMolc_Importer"/>
</dbReference>
<dbReference type="PANTHER" id="PTHR42781:SF4">
    <property type="entry name" value="SPERMIDINE_PUTRESCINE IMPORT ATP-BINDING PROTEIN POTA"/>
    <property type="match status" value="1"/>
</dbReference>
<dbReference type="SUPFAM" id="SSF50331">
    <property type="entry name" value="MOP-like"/>
    <property type="match status" value="1"/>
</dbReference>
<dbReference type="PANTHER" id="PTHR42781">
    <property type="entry name" value="SPERMIDINE/PUTRESCINE IMPORT ATP-BINDING PROTEIN POTA"/>
    <property type="match status" value="1"/>
</dbReference>